<proteinExistence type="inferred from homology"/>
<evidence type="ECO:0000259" key="4">
    <source>
        <dbReference type="PROSITE" id="PS51186"/>
    </source>
</evidence>
<dbReference type="PROSITE" id="PS51186">
    <property type="entry name" value="GNAT"/>
    <property type="match status" value="1"/>
</dbReference>
<gene>
    <name evidence="5" type="ORF">GCM10011335_08920</name>
</gene>
<keyword evidence="2" id="KW-0012">Acyltransferase</keyword>
<dbReference type="PANTHER" id="PTHR43792:SF8">
    <property type="entry name" value="[RIBOSOMAL PROTEIN US5]-ALANINE N-ACETYLTRANSFERASE"/>
    <property type="match status" value="1"/>
</dbReference>
<dbReference type="Pfam" id="PF13302">
    <property type="entry name" value="Acetyltransf_3"/>
    <property type="match status" value="1"/>
</dbReference>
<name>A0A916XTF7_9HYPH</name>
<dbReference type="Proteomes" id="UP000613160">
    <property type="component" value="Unassembled WGS sequence"/>
</dbReference>
<evidence type="ECO:0000313" key="5">
    <source>
        <dbReference type="EMBL" id="GGD08287.1"/>
    </source>
</evidence>
<dbReference type="GO" id="GO:0008999">
    <property type="term" value="F:protein-N-terminal-alanine acetyltransferase activity"/>
    <property type="evidence" value="ECO:0007669"/>
    <property type="project" value="TreeGrafter"/>
</dbReference>
<dbReference type="AlphaFoldDB" id="A0A916XTF7"/>
<keyword evidence="6" id="KW-1185">Reference proteome</keyword>
<dbReference type="PANTHER" id="PTHR43792">
    <property type="entry name" value="GNAT FAMILY, PUTATIVE (AFU_ORTHOLOGUE AFUA_3G00765)-RELATED-RELATED"/>
    <property type="match status" value="1"/>
</dbReference>
<organism evidence="5 6">
    <name type="scientific">Aureimonas glaciei</name>
    <dbReference type="NCBI Taxonomy" id="1776957"/>
    <lineage>
        <taxon>Bacteria</taxon>
        <taxon>Pseudomonadati</taxon>
        <taxon>Pseudomonadota</taxon>
        <taxon>Alphaproteobacteria</taxon>
        <taxon>Hyphomicrobiales</taxon>
        <taxon>Aurantimonadaceae</taxon>
        <taxon>Aureimonas</taxon>
    </lineage>
</organism>
<dbReference type="InterPro" id="IPR000182">
    <property type="entry name" value="GNAT_dom"/>
</dbReference>
<evidence type="ECO:0000256" key="2">
    <source>
        <dbReference type="ARBA" id="ARBA00023315"/>
    </source>
</evidence>
<protein>
    <submittedName>
        <fullName evidence="5">Ribosomal-protein-alanine N-acetyltransferase</fullName>
    </submittedName>
</protein>
<reference evidence="5" key="1">
    <citation type="journal article" date="2014" name="Int. J. Syst. Evol. Microbiol.">
        <title>Complete genome sequence of Corynebacterium casei LMG S-19264T (=DSM 44701T), isolated from a smear-ripened cheese.</title>
        <authorList>
            <consortium name="US DOE Joint Genome Institute (JGI-PGF)"/>
            <person name="Walter F."/>
            <person name="Albersmeier A."/>
            <person name="Kalinowski J."/>
            <person name="Ruckert C."/>
        </authorList>
    </citation>
    <scope>NUCLEOTIDE SEQUENCE</scope>
    <source>
        <strain evidence="5">CGMCC 1.15493</strain>
    </source>
</reference>
<evidence type="ECO:0000313" key="6">
    <source>
        <dbReference type="Proteomes" id="UP000613160"/>
    </source>
</evidence>
<dbReference type="RefSeq" id="WP_188849383.1">
    <property type="nucleotide sequence ID" value="NZ_BMJJ01000002.1"/>
</dbReference>
<feature type="domain" description="N-acetyltransferase" evidence="4">
    <location>
        <begin position="20"/>
        <end position="190"/>
    </location>
</feature>
<comment type="caution">
    <text evidence="5">The sequence shown here is derived from an EMBL/GenBank/DDBJ whole genome shotgun (WGS) entry which is preliminary data.</text>
</comment>
<sequence length="207" mass="23970">MRLFDLFQGPPLPLLRGDGLLLRLPRARDYEAWRSLRQASRQFLVPWEPTWTDDELSRQAFGLRLLRYRRDARERAGYSFFVFDANGTTLYGGVTVGLVRRGVAQSCTLGYWMGEAHAGRGHMYRAIEALKPFVFDVEGLHRIEAACLPKNQRSIRLLEKSGFRQEGYLQKYLKIAGCWEDHYLYSFLAEDWMRPAAASRLEFAAAR</sequence>
<dbReference type="Gene3D" id="3.40.630.30">
    <property type="match status" value="1"/>
</dbReference>
<dbReference type="InterPro" id="IPR016181">
    <property type="entry name" value="Acyl_CoA_acyltransferase"/>
</dbReference>
<dbReference type="InterPro" id="IPR051531">
    <property type="entry name" value="N-acetyltransferase"/>
</dbReference>
<dbReference type="EMBL" id="BMJJ01000002">
    <property type="protein sequence ID" value="GGD08287.1"/>
    <property type="molecule type" value="Genomic_DNA"/>
</dbReference>
<evidence type="ECO:0000256" key="3">
    <source>
        <dbReference type="ARBA" id="ARBA00038502"/>
    </source>
</evidence>
<reference evidence="5" key="2">
    <citation type="submission" date="2020-09" db="EMBL/GenBank/DDBJ databases">
        <authorList>
            <person name="Sun Q."/>
            <person name="Zhou Y."/>
        </authorList>
    </citation>
    <scope>NUCLEOTIDE SEQUENCE</scope>
    <source>
        <strain evidence="5">CGMCC 1.15493</strain>
    </source>
</reference>
<accession>A0A916XTF7</accession>
<dbReference type="GO" id="GO:0005737">
    <property type="term" value="C:cytoplasm"/>
    <property type="evidence" value="ECO:0007669"/>
    <property type="project" value="TreeGrafter"/>
</dbReference>
<dbReference type="SUPFAM" id="SSF55729">
    <property type="entry name" value="Acyl-CoA N-acyltransferases (Nat)"/>
    <property type="match status" value="1"/>
</dbReference>
<comment type="similarity">
    <text evidence="3">Belongs to the acetyltransferase family. RimJ subfamily.</text>
</comment>
<keyword evidence="1" id="KW-0808">Transferase</keyword>
<evidence type="ECO:0000256" key="1">
    <source>
        <dbReference type="ARBA" id="ARBA00022679"/>
    </source>
</evidence>